<dbReference type="EMBL" id="AVFL01000061">
    <property type="protein sequence ID" value="EWY35911.1"/>
    <property type="molecule type" value="Genomic_DNA"/>
</dbReference>
<dbReference type="PATRIC" id="fig|1385369.3.peg.7046"/>
<proteinExistence type="predicted"/>
<keyword evidence="2" id="KW-1185">Reference proteome</keyword>
<reference evidence="1 2" key="1">
    <citation type="submission" date="2013-08" db="EMBL/GenBank/DDBJ databases">
        <title>The genome sequence of Skermanella stibiiresistens.</title>
        <authorList>
            <person name="Zhu W."/>
            <person name="Wang G."/>
        </authorList>
    </citation>
    <scope>NUCLEOTIDE SEQUENCE [LARGE SCALE GENOMIC DNA]</scope>
    <source>
        <strain evidence="1 2">SB22</strain>
    </source>
</reference>
<gene>
    <name evidence="1" type="ORF">N825_32335</name>
</gene>
<sequence>MYTALNERHPDAKVIVPPRAGAVLSSTADTKPSQRDRHIQVIAERGRMGWQRTSGYNARAGVEGTMSRYKRIIGDTLRSHGQPSQDVEPRIAIDVLNRMFDLGRPESVRIA</sequence>
<evidence type="ECO:0000313" key="1">
    <source>
        <dbReference type="EMBL" id="EWY35911.1"/>
    </source>
</evidence>
<comment type="caution">
    <text evidence="1">The sequence shown here is derived from an EMBL/GenBank/DDBJ whole genome shotgun (WGS) entry which is preliminary data.</text>
</comment>
<dbReference type="STRING" id="1385369.N825_32335"/>
<dbReference type="Proteomes" id="UP000019486">
    <property type="component" value="Unassembled WGS sequence"/>
</dbReference>
<dbReference type="AlphaFoldDB" id="W9GT94"/>
<evidence type="ECO:0000313" key="2">
    <source>
        <dbReference type="Proteomes" id="UP000019486"/>
    </source>
</evidence>
<dbReference type="RefSeq" id="WP_051514133.1">
    <property type="nucleotide sequence ID" value="NZ_AVFL01000061.1"/>
</dbReference>
<dbReference type="OrthoDB" id="7298998at2"/>
<protein>
    <recommendedName>
        <fullName evidence="3">Transposase</fullName>
    </recommendedName>
</protein>
<organism evidence="1 2">
    <name type="scientific">Skermanella stibiiresistens SB22</name>
    <dbReference type="NCBI Taxonomy" id="1385369"/>
    <lineage>
        <taxon>Bacteria</taxon>
        <taxon>Pseudomonadati</taxon>
        <taxon>Pseudomonadota</taxon>
        <taxon>Alphaproteobacteria</taxon>
        <taxon>Rhodospirillales</taxon>
        <taxon>Azospirillaceae</taxon>
        <taxon>Skermanella</taxon>
    </lineage>
</organism>
<accession>W9GT94</accession>
<evidence type="ECO:0008006" key="3">
    <source>
        <dbReference type="Google" id="ProtNLM"/>
    </source>
</evidence>
<name>W9GT94_9PROT</name>